<dbReference type="InterPro" id="IPR050130">
    <property type="entry name" value="ClpA_ClpB"/>
</dbReference>
<evidence type="ECO:0000259" key="7">
    <source>
        <dbReference type="PROSITE" id="PS50151"/>
    </source>
</evidence>
<dbReference type="InterPro" id="IPR027417">
    <property type="entry name" value="P-loop_NTPase"/>
</dbReference>
<dbReference type="PROSITE" id="PS50151">
    <property type="entry name" value="UVR"/>
    <property type="match status" value="1"/>
</dbReference>
<dbReference type="SMART" id="SM00382">
    <property type="entry name" value="AAA"/>
    <property type="match status" value="2"/>
</dbReference>
<dbReference type="InterPro" id="IPR001943">
    <property type="entry name" value="UVR_dom"/>
</dbReference>
<feature type="region of interest" description="Disordered" evidence="6">
    <location>
        <begin position="145"/>
        <end position="183"/>
    </location>
</feature>
<feature type="domain" description="UVR" evidence="7">
    <location>
        <begin position="441"/>
        <end position="476"/>
    </location>
</feature>
<dbReference type="Gene3D" id="4.10.860.10">
    <property type="entry name" value="UVR domain"/>
    <property type="match status" value="1"/>
</dbReference>
<keyword evidence="1 5" id="KW-0677">Repeat</keyword>
<dbReference type="InterPro" id="IPR018368">
    <property type="entry name" value="ClpA/B_CS1"/>
</dbReference>
<evidence type="ECO:0000256" key="1">
    <source>
        <dbReference type="ARBA" id="ARBA00022737"/>
    </source>
</evidence>
<reference evidence="9 10" key="1">
    <citation type="submission" date="2020-10" db="EMBL/GenBank/DDBJ databases">
        <title>Complete genome sequence of Corynebacterium ihumii DSM 45751.</title>
        <authorList>
            <person name="Ruckert C."/>
            <person name="Albersmeier A."/>
            <person name="Busche T."/>
            <person name="Jaenicke S."/>
            <person name="Winkler A."/>
            <person name="Friethjonsson O.H."/>
            <person name="Hreggviethsson G.O."/>
            <person name="Lambert C."/>
            <person name="Badcock D."/>
            <person name="Bernaerts K."/>
            <person name="Anne J."/>
            <person name="Economou A."/>
            <person name="Kalinowski J."/>
        </authorList>
    </citation>
    <scope>NUCLEOTIDE SEQUENCE [LARGE SCALE GENOMIC DNA]</scope>
    <source>
        <strain evidence="9 10">DSM 45751</strain>
    </source>
</reference>
<dbReference type="GO" id="GO:0008233">
    <property type="term" value="F:peptidase activity"/>
    <property type="evidence" value="ECO:0007669"/>
    <property type="project" value="UniProtKB-KW"/>
</dbReference>
<dbReference type="InterPro" id="IPR004176">
    <property type="entry name" value="Clp_R_N"/>
</dbReference>
<dbReference type="Pfam" id="PF10431">
    <property type="entry name" value="ClpB_D2-small"/>
    <property type="match status" value="1"/>
</dbReference>
<dbReference type="InterPro" id="IPR019489">
    <property type="entry name" value="Clp_ATPase_C"/>
</dbReference>
<evidence type="ECO:0000256" key="6">
    <source>
        <dbReference type="SAM" id="MobiDB-lite"/>
    </source>
</evidence>
<dbReference type="Gene3D" id="1.10.1780.10">
    <property type="entry name" value="Clp, N-terminal domain"/>
    <property type="match status" value="1"/>
</dbReference>
<dbReference type="PANTHER" id="PTHR11638:SF18">
    <property type="entry name" value="HEAT SHOCK PROTEIN 104"/>
    <property type="match status" value="1"/>
</dbReference>
<name>A0ABY7UF12_9CORY</name>
<keyword evidence="9" id="KW-0378">Hydrolase</keyword>
<dbReference type="InterPro" id="IPR003593">
    <property type="entry name" value="AAA+_ATPase"/>
</dbReference>
<evidence type="ECO:0000256" key="5">
    <source>
        <dbReference type="PROSITE-ProRule" id="PRU01251"/>
    </source>
</evidence>
<dbReference type="Pfam" id="PF07724">
    <property type="entry name" value="AAA_2"/>
    <property type="match status" value="1"/>
</dbReference>
<dbReference type="Pfam" id="PF17871">
    <property type="entry name" value="AAA_lid_9"/>
    <property type="match status" value="1"/>
</dbReference>
<dbReference type="SMART" id="SM01086">
    <property type="entry name" value="ClpB_D2-small"/>
    <property type="match status" value="1"/>
</dbReference>
<evidence type="ECO:0000256" key="4">
    <source>
        <dbReference type="ARBA" id="ARBA00023186"/>
    </source>
</evidence>
<gene>
    <name evidence="9" type="primary">clpC1</name>
    <name evidence="9" type="ORF">CIHUM_09395</name>
</gene>
<feature type="compositionally biased region" description="Gly residues" evidence="6">
    <location>
        <begin position="162"/>
        <end position="178"/>
    </location>
</feature>
<proteinExistence type="predicted"/>
<evidence type="ECO:0000259" key="8">
    <source>
        <dbReference type="PROSITE" id="PS51903"/>
    </source>
</evidence>
<keyword evidence="10" id="KW-1185">Reference proteome</keyword>
<dbReference type="GO" id="GO:0006508">
    <property type="term" value="P:proteolysis"/>
    <property type="evidence" value="ECO:0007669"/>
    <property type="project" value="UniProtKB-KW"/>
</dbReference>
<evidence type="ECO:0000256" key="3">
    <source>
        <dbReference type="ARBA" id="ARBA00022840"/>
    </source>
</evidence>
<dbReference type="Gene3D" id="3.40.50.300">
    <property type="entry name" value="P-loop containing nucleotide triphosphate hydrolases"/>
    <property type="match status" value="2"/>
</dbReference>
<dbReference type="Proteomes" id="UP001220577">
    <property type="component" value="Chromosome"/>
</dbReference>
<dbReference type="GO" id="GO:0005524">
    <property type="term" value="F:ATP binding"/>
    <property type="evidence" value="ECO:0007669"/>
    <property type="project" value="UniProtKB-KW"/>
</dbReference>
<dbReference type="Pfam" id="PF02861">
    <property type="entry name" value="Clp_N"/>
    <property type="match status" value="1"/>
</dbReference>
<accession>A0ABY7UF12</accession>
<keyword evidence="3 9" id="KW-0067">ATP-binding</keyword>
<keyword evidence="4" id="KW-0143">Chaperone</keyword>
<evidence type="ECO:0000256" key="2">
    <source>
        <dbReference type="ARBA" id="ARBA00022741"/>
    </source>
</evidence>
<dbReference type="RefSeq" id="WP_035000080.1">
    <property type="nucleotide sequence ID" value="NZ_CP063190.1"/>
</dbReference>
<feature type="region of interest" description="Disordered" evidence="6">
    <location>
        <begin position="835"/>
        <end position="913"/>
    </location>
</feature>
<dbReference type="SUPFAM" id="SSF81923">
    <property type="entry name" value="Double Clp-N motif"/>
    <property type="match status" value="1"/>
</dbReference>
<dbReference type="PROSITE" id="PS00870">
    <property type="entry name" value="CLPAB_1"/>
    <property type="match status" value="1"/>
</dbReference>
<protein>
    <submittedName>
        <fullName evidence="9">ATP-dependent Clp protease ATP-binding subunit ClpC1</fullName>
    </submittedName>
</protein>
<evidence type="ECO:0000313" key="9">
    <source>
        <dbReference type="EMBL" id="WCZ35272.1"/>
    </source>
</evidence>
<dbReference type="CDD" id="cd19499">
    <property type="entry name" value="RecA-like_ClpB_Hsp104-like"/>
    <property type="match status" value="1"/>
</dbReference>
<dbReference type="CDD" id="cd00009">
    <property type="entry name" value="AAA"/>
    <property type="match status" value="1"/>
</dbReference>
<dbReference type="InterPro" id="IPR036628">
    <property type="entry name" value="Clp_N_dom_sf"/>
</dbReference>
<dbReference type="InterPro" id="IPR003959">
    <property type="entry name" value="ATPase_AAA_core"/>
</dbReference>
<feature type="domain" description="Clp R" evidence="8">
    <location>
        <begin position="2"/>
        <end position="144"/>
    </location>
</feature>
<dbReference type="Gene3D" id="1.10.8.60">
    <property type="match status" value="2"/>
</dbReference>
<feature type="compositionally biased region" description="Acidic residues" evidence="6">
    <location>
        <begin position="860"/>
        <end position="869"/>
    </location>
</feature>
<dbReference type="InterPro" id="IPR041546">
    <property type="entry name" value="ClpA/ClpB_AAA_lid"/>
</dbReference>
<dbReference type="EMBL" id="CP063190">
    <property type="protein sequence ID" value="WCZ35272.1"/>
    <property type="molecule type" value="Genomic_DNA"/>
</dbReference>
<sequence>MFERFTDRARRVIVLAQEEARELNHNYMGTEHILLGLIKEGEGVAAKALESMGINLDDVRREVIDIIGHGTQPVTGHIPFTPRAKKVLELSLREGLQMGHKYIGTEFLLLGLIREGDGVAAQVLIKLGADLPRVRQQVIQLLSGYEGGEGQNPESPQQGQPGFAGAGAGPRAGGGPQGGERSNSLVLDQFGRNLTAAAKEGKLDPVVGRDKEIERVMQVLSRRTKNNPVLIGEPGVGKTAVVEGLALDIANGKVPETLKEKQVYSLDLGSLVAGSRYRGDFEERLKKVLKEINQRGDIILFIDEIHTLVGAGAAEGAIDAASLLKPKLARGELQTIGATTLDEYRKHIEKDAALERRFQPVQVDEPSLEDTVQILKGLRDRYEAHHRVSYTDDALKAAATLSDRYINDRFLPDKAVDLLDEAGARMRIKRMTAPEDLREVDDRISEVRKEKEAAIDAQDFEKAAGLRDTERKLGEERSAKEKKWRSDDLEEIAEVGEDQIADVLANWTGIPVFKLTESESNRLLNMEDELHKRIIGQDEAVKAVSRSIRRTRAGLKDPNRPSGSFIFAGPSGVGKTELSKALAEFLFGDDDSLIQVDMGEFHDRFTASRLFGAPPGYVGYEEGGQLTEKVRRKPFSVVLFDEIEKAHKEIYNTLLQVLEEGHVTDGQGRNVDFKNTVLIFTSNLGTADISKPVGLGFTGDTATDAEAQYERMKGKVNDELKKHFRPEFLNRIDDIVVFKQLNQDEIVKMVDLLIGRVDKNLAAQDMGIELTENAKNLLAVRGFDPVLGARPLRRTIQREIEDILSEKILFGEIGAGEIITADVEGWDGDVEAARKERGKAAPDAKFTFTPRPRPLPAEAFDVEPEDEVRDIEPERTQPESEASEFPDERDAAEDDQKGSEGNEGKDGNGPEPV</sequence>
<dbReference type="SUPFAM" id="SSF52540">
    <property type="entry name" value="P-loop containing nucleoside triphosphate hydrolases"/>
    <property type="match status" value="2"/>
</dbReference>
<evidence type="ECO:0000313" key="10">
    <source>
        <dbReference type="Proteomes" id="UP001220577"/>
    </source>
</evidence>
<keyword evidence="2" id="KW-0547">Nucleotide-binding</keyword>
<keyword evidence="9" id="KW-0645">Protease</keyword>
<dbReference type="InterPro" id="IPR001270">
    <property type="entry name" value="ClpA/B"/>
</dbReference>
<dbReference type="PROSITE" id="PS51903">
    <property type="entry name" value="CLP_R"/>
    <property type="match status" value="1"/>
</dbReference>
<dbReference type="PRINTS" id="PR00300">
    <property type="entry name" value="CLPPROTEASEA"/>
</dbReference>
<dbReference type="PANTHER" id="PTHR11638">
    <property type="entry name" value="ATP-DEPENDENT CLP PROTEASE"/>
    <property type="match status" value="1"/>
</dbReference>
<organism evidence="9 10">
    <name type="scientific">Corynebacterium ihumii</name>
    <dbReference type="NCBI Taxonomy" id="1232427"/>
    <lineage>
        <taxon>Bacteria</taxon>
        <taxon>Bacillati</taxon>
        <taxon>Actinomycetota</taxon>
        <taxon>Actinomycetes</taxon>
        <taxon>Mycobacteriales</taxon>
        <taxon>Corynebacteriaceae</taxon>
        <taxon>Corynebacterium</taxon>
    </lineage>
</organism>
<dbReference type="Pfam" id="PF00004">
    <property type="entry name" value="AAA"/>
    <property type="match status" value="1"/>
</dbReference>
<feature type="compositionally biased region" description="Basic and acidic residues" evidence="6">
    <location>
        <begin position="886"/>
        <end position="913"/>
    </location>
</feature>